<reference evidence="1" key="1">
    <citation type="journal article" date="2021" name="Mol. Ecol. Resour.">
        <title>Apolygus lucorum genome provides insights into omnivorousness and mesophyll feeding.</title>
        <authorList>
            <person name="Liu Y."/>
            <person name="Liu H."/>
            <person name="Wang H."/>
            <person name="Huang T."/>
            <person name="Liu B."/>
            <person name="Yang B."/>
            <person name="Yin L."/>
            <person name="Li B."/>
            <person name="Zhang Y."/>
            <person name="Zhang S."/>
            <person name="Jiang F."/>
            <person name="Zhang X."/>
            <person name="Ren Y."/>
            <person name="Wang B."/>
            <person name="Wang S."/>
            <person name="Lu Y."/>
            <person name="Wu K."/>
            <person name="Fan W."/>
            <person name="Wang G."/>
        </authorList>
    </citation>
    <scope>NUCLEOTIDE SEQUENCE</scope>
    <source>
        <strain evidence="1">12Hb</strain>
    </source>
</reference>
<proteinExistence type="predicted"/>
<dbReference type="Proteomes" id="UP000466442">
    <property type="component" value="Linkage Group LG5"/>
</dbReference>
<gene>
    <name evidence="1" type="ORF">GE061_014381</name>
</gene>
<comment type="caution">
    <text evidence="1">The sequence shown here is derived from an EMBL/GenBank/DDBJ whole genome shotgun (WGS) entry which is preliminary data.</text>
</comment>
<dbReference type="EMBL" id="WIXP02000005">
    <property type="protein sequence ID" value="KAF6211264.1"/>
    <property type="molecule type" value="Genomic_DNA"/>
</dbReference>
<evidence type="ECO:0000313" key="1">
    <source>
        <dbReference type="EMBL" id="KAF6211264.1"/>
    </source>
</evidence>
<evidence type="ECO:0000313" key="2">
    <source>
        <dbReference type="Proteomes" id="UP000466442"/>
    </source>
</evidence>
<accession>A0A6A4KDV6</accession>
<dbReference type="AlphaFoldDB" id="A0A6A4KDV6"/>
<name>A0A6A4KDV6_APOLU</name>
<sequence>MFSGSSIRQQCSRILIKIICFGCHILRERKNLGIDGLAQHNPNCLPRVGTYIPDIQRGPRIPEGNTKDFYV</sequence>
<keyword evidence="2" id="KW-1185">Reference proteome</keyword>
<protein>
    <submittedName>
        <fullName evidence="1">Uncharacterized protein</fullName>
    </submittedName>
</protein>
<organism evidence="1 2">
    <name type="scientific">Apolygus lucorum</name>
    <name type="common">Small green plant bug</name>
    <name type="synonym">Lygocoris lucorum</name>
    <dbReference type="NCBI Taxonomy" id="248454"/>
    <lineage>
        <taxon>Eukaryota</taxon>
        <taxon>Metazoa</taxon>
        <taxon>Ecdysozoa</taxon>
        <taxon>Arthropoda</taxon>
        <taxon>Hexapoda</taxon>
        <taxon>Insecta</taxon>
        <taxon>Pterygota</taxon>
        <taxon>Neoptera</taxon>
        <taxon>Paraneoptera</taxon>
        <taxon>Hemiptera</taxon>
        <taxon>Heteroptera</taxon>
        <taxon>Panheteroptera</taxon>
        <taxon>Cimicomorpha</taxon>
        <taxon>Miridae</taxon>
        <taxon>Mirini</taxon>
        <taxon>Apolygus</taxon>
    </lineage>
</organism>